<protein>
    <submittedName>
        <fullName evidence="1">Uncharacterized protein</fullName>
    </submittedName>
</protein>
<sequence length="73" mass="7987">MAAASDNAGPHNADLDEGFNRIIPQVEHVQFAQSFIDEIRTATLDNGKLDPVVTERLKNPDMDLPVLSDPDIS</sequence>
<dbReference type="AlphaFoldDB" id="A0A409XJI4"/>
<comment type="caution">
    <text evidence="1">The sequence shown here is derived from an EMBL/GenBank/DDBJ whole genome shotgun (WGS) entry which is preliminary data.</text>
</comment>
<proteinExistence type="predicted"/>
<accession>A0A409XJI4</accession>
<evidence type="ECO:0000313" key="2">
    <source>
        <dbReference type="Proteomes" id="UP000283269"/>
    </source>
</evidence>
<name>A0A409XJI4_PSICY</name>
<dbReference type="EMBL" id="NHYD01001521">
    <property type="protein sequence ID" value="PPQ90898.1"/>
    <property type="molecule type" value="Genomic_DNA"/>
</dbReference>
<gene>
    <name evidence="1" type="ORF">CVT25_007368</name>
</gene>
<evidence type="ECO:0000313" key="1">
    <source>
        <dbReference type="EMBL" id="PPQ90898.1"/>
    </source>
</evidence>
<dbReference type="OrthoDB" id="2742740at2759"/>
<reference evidence="1 2" key="1">
    <citation type="journal article" date="2018" name="Evol. Lett.">
        <title>Horizontal gene cluster transfer increased hallucinogenic mushroom diversity.</title>
        <authorList>
            <person name="Reynolds H.T."/>
            <person name="Vijayakumar V."/>
            <person name="Gluck-Thaler E."/>
            <person name="Korotkin H.B."/>
            <person name="Matheny P.B."/>
            <person name="Slot J.C."/>
        </authorList>
    </citation>
    <scope>NUCLEOTIDE SEQUENCE [LARGE SCALE GENOMIC DNA]</scope>
    <source>
        <strain evidence="1 2">2631</strain>
    </source>
</reference>
<dbReference type="InParanoid" id="A0A409XJI4"/>
<dbReference type="Proteomes" id="UP000283269">
    <property type="component" value="Unassembled WGS sequence"/>
</dbReference>
<keyword evidence="2" id="KW-1185">Reference proteome</keyword>
<organism evidence="1 2">
    <name type="scientific">Psilocybe cyanescens</name>
    <dbReference type="NCBI Taxonomy" id="93625"/>
    <lineage>
        <taxon>Eukaryota</taxon>
        <taxon>Fungi</taxon>
        <taxon>Dikarya</taxon>
        <taxon>Basidiomycota</taxon>
        <taxon>Agaricomycotina</taxon>
        <taxon>Agaricomycetes</taxon>
        <taxon>Agaricomycetidae</taxon>
        <taxon>Agaricales</taxon>
        <taxon>Agaricineae</taxon>
        <taxon>Strophariaceae</taxon>
        <taxon>Psilocybe</taxon>
    </lineage>
</organism>